<evidence type="ECO:0000313" key="2">
    <source>
        <dbReference type="EnsemblPlants" id="ONIVA08G11760.1"/>
    </source>
</evidence>
<feature type="compositionally biased region" description="Polar residues" evidence="1">
    <location>
        <begin position="44"/>
        <end position="59"/>
    </location>
</feature>
<reference evidence="2" key="2">
    <citation type="submission" date="2018-04" db="EMBL/GenBank/DDBJ databases">
        <title>OnivRS2 (Oryza nivara Reference Sequence Version 2).</title>
        <authorList>
            <person name="Zhang J."/>
            <person name="Kudrna D."/>
            <person name="Lee S."/>
            <person name="Talag J."/>
            <person name="Rajasekar S."/>
            <person name="Welchert J."/>
            <person name="Hsing Y.-I."/>
            <person name="Wing R.A."/>
        </authorList>
    </citation>
    <scope>NUCLEOTIDE SEQUENCE [LARGE SCALE GENOMIC DNA]</scope>
    <source>
        <strain evidence="2">SL10</strain>
    </source>
</reference>
<dbReference type="Proteomes" id="UP000006591">
    <property type="component" value="Chromosome 8"/>
</dbReference>
<evidence type="ECO:0000256" key="1">
    <source>
        <dbReference type="SAM" id="MobiDB-lite"/>
    </source>
</evidence>
<accession>A0A0E0IAF3</accession>
<proteinExistence type="predicted"/>
<dbReference type="Gramene" id="ONIVA08G11760.1">
    <property type="protein sequence ID" value="ONIVA08G11760.1"/>
    <property type="gene ID" value="ONIVA08G11760"/>
</dbReference>
<evidence type="ECO:0000313" key="3">
    <source>
        <dbReference type="Proteomes" id="UP000006591"/>
    </source>
</evidence>
<dbReference type="AlphaFoldDB" id="A0A0E0IAF3"/>
<dbReference type="EnsemblPlants" id="ONIVA08G11760.1">
    <property type="protein sequence ID" value="ONIVA08G11760.1"/>
    <property type="gene ID" value="ONIVA08G11760"/>
</dbReference>
<protein>
    <submittedName>
        <fullName evidence="2">Uncharacterized protein</fullName>
    </submittedName>
</protein>
<name>A0A0E0IAF3_ORYNI</name>
<feature type="region of interest" description="Disordered" evidence="1">
    <location>
        <begin position="43"/>
        <end position="92"/>
    </location>
</feature>
<sequence>MGQKLWLANWHIAQEHNLRRDRVTSWLSDDFVNPVNFCVKSMPDQVQEQPTQECNPDSSANEEERGCGPGPARRSSRTKTTNSRYYGPTWAV</sequence>
<keyword evidence="3" id="KW-1185">Reference proteome</keyword>
<dbReference type="HOGENOM" id="CLU_2417051_0_0_1"/>
<reference evidence="2" key="1">
    <citation type="submission" date="2015-04" db="UniProtKB">
        <authorList>
            <consortium name="EnsemblPlants"/>
        </authorList>
    </citation>
    <scope>IDENTIFICATION</scope>
    <source>
        <strain evidence="2">SL10</strain>
    </source>
</reference>
<organism evidence="2">
    <name type="scientific">Oryza nivara</name>
    <name type="common">Indian wild rice</name>
    <name type="synonym">Oryza sativa f. spontanea</name>
    <dbReference type="NCBI Taxonomy" id="4536"/>
    <lineage>
        <taxon>Eukaryota</taxon>
        <taxon>Viridiplantae</taxon>
        <taxon>Streptophyta</taxon>
        <taxon>Embryophyta</taxon>
        <taxon>Tracheophyta</taxon>
        <taxon>Spermatophyta</taxon>
        <taxon>Magnoliopsida</taxon>
        <taxon>Liliopsida</taxon>
        <taxon>Poales</taxon>
        <taxon>Poaceae</taxon>
        <taxon>BOP clade</taxon>
        <taxon>Oryzoideae</taxon>
        <taxon>Oryzeae</taxon>
        <taxon>Oryzinae</taxon>
        <taxon>Oryza</taxon>
    </lineage>
</organism>